<evidence type="ECO:0000256" key="11">
    <source>
        <dbReference type="ARBA" id="ARBA00042639"/>
    </source>
</evidence>
<dbReference type="FunFam" id="3.40.30.10:FF:000007">
    <property type="entry name" value="Thioredoxin-dependent thiol peroxidase"/>
    <property type="match status" value="1"/>
</dbReference>
<evidence type="ECO:0000313" key="16">
    <source>
        <dbReference type="Proteomes" id="UP000606463"/>
    </source>
</evidence>
<dbReference type="GO" id="GO:0045454">
    <property type="term" value="P:cell redox homeostasis"/>
    <property type="evidence" value="ECO:0007669"/>
    <property type="project" value="TreeGrafter"/>
</dbReference>
<evidence type="ECO:0000256" key="8">
    <source>
        <dbReference type="ARBA" id="ARBA00023284"/>
    </source>
</evidence>
<evidence type="ECO:0000256" key="6">
    <source>
        <dbReference type="ARBA" id="ARBA00023002"/>
    </source>
</evidence>
<sequence length="161" mass="18447">MEVKKTLDVGDEVPNFCLKGIDPEGKEGEFCFDLFRDRKVILYFYPKDNTPGCTTEACDFRDNLNVLKSLGITVIGISPDSVESHKRFRQKHNLNFYLLSDPHKEVAQIFGAYGEKKSYGKTTKGIIRSTFYIERGKIVKAWRNVRAKGHVERVLKELGLK</sequence>
<reference evidence="15" key="1">
    <citation type="journal article" date="2020" name="ISME J.">
        <title>Gammaproteobacteria mediating utilization of methyl-, sulfur- and petroleum organic compounds in deep ocean hydrothermal plumes.</title>
        <authorList>
            <person name="Zhou Z."/>
            <person name="Liu Y."/>
            <person name="Pan J."/>
            <person name="Cron B.R."/>
            <person name="Toner B.M."/>
            <person name="Anantharaman K."/>
            <person name="Breier J.A."/>
            <person name="Dick G.J."/>
            <person name="Li M."/>
        </authorList>
    </citation>
    <scope>NUCLEOTIDE SEQUENCE</scope>
    <source>
        <strain evidence="15">SZUA-1501</strain>
    </source>
</reference>
<evidence type="ECO:0000256" key="7">
    <source>
        <dbReference type="ARBA" id="ARBA00023157"/>
    </source>
</evidence>
<evidence type="ECO:0000256" key="9">
    <source>
        <dbReference type="ARBA" id="ARBA00032824"/>
    </source>
</evidence>
<organism evidence="15 16">
    <name type="scientific">Aquifex aeolicus</name>
    <dbReference type="NCBI Taxonomy" id="63363"/>
    <lineage>
        <taxon>Bacteria</taxon>
        <taxon>Pseudomonadati</taxon>
        <taxon>Aquificota</taxon>
        <taxon>Aquificia</taxon>
        <taxon>Aquificales</taxon>
        <taxon>Aquificaceae</taxon>
        <taxon>Aquifex</taxon>
    </lineage>
</organism>
<evidence type="ECO:0000256" key="2">
    <source>
        <dbReference type="ARBA" id="ARBA00011245"/>
    </source>
</evidence>
<dbReference type="Pfam" id="PF00578">
    <property type="entry name" value="AhpC-TSA"/>
    <property type="match status" value="1"/>
</dbReference>
<name>A0A9D0YPM0_AQUAO</name>
<keyword evidence="8" id="KW-0676">Redox-active center</keyword>
<keyword evidence="4 15" id="KW-0575">Peroxidase</keyword>
<comment type="caution">
    <text evidence="15">The sequence shown here is derived from an EMBL/GenBank/DDBJ whole genome shotgun (WGS) entry which is preliminary data.</text>
</comment>
<dbReference type="InterPro" id="IPR024706">
    <property type="entry name" value="Peroxiredoxin_AhpC-typ"/>
</dbReference>
<dbReference type="Gene3D" id="3.40.30.10">
    <property type="entry name" value="Glutaredoxin"/>
    <property type="match status" value="1"/>
</dbReference>
<dbReference type="InterPro" id="IPR013766">
    <property type="entry name" value="Thioredoxin_domain"/>
</dbReference>
<dbReference type="PANTHER" id="PTHR42801">
    <property type="entry name" value="THIOREDOXIN-DEPENDENT PEROXIDE REDUCTASE"/>
    <property type="match status" value="1"/>
</dbReference>
<feature type="active site" description="Cysteine sulfenic acid (-SOH) intermediate; for peroxidase activity" evidence="13">
    <location>
        <position position="53"/>
    </location>
</feature>
<dbReference type="CDD" id="cd03017">
    <property type="entry name" value="PRX_BCP"/>
    <property type="match status" value="1"/>
</dbReference>
<proteinExistence type="inferred from homology"/>
<dbReference type="GO" id="GO:0034599">
    <property type="term" value="P:cellular response to oxidative stress"/>
    <property type="evidence" value="ECO:0007669"/>
    <property type="project" value="TreeGrafter"/>
</dbReference>
<accession>A0A9D0YPM0</accession>
<dbReference type="GO" id="GO:0005737">
    <property type="term" value="C:cytoplasm"/>
    <property type="evidence" value="ECO:0007669"/>
    <property type="project" value="TreeGrafter"/>
</dbReference>
<dbReference type="GO" id="GO:0008379">
    <property type="term" value="F:thioredoxin peroxidase activity"/>
    <property type="evidence" value="ECO:0007669"/>
    <property type="project" value="TreeGrafter"/>
</dbReference>
<comment type="similarity">
    <text evidence="10">Belongs to the peroxiredoxin family. BCP/PrxQ subfamily.</text>
</comment>
<evidence type="ECO:0000256" key="5">
    <source>
        <dbReference type="ARBA" id="ARBA00022862"/>
    </source>
</evidence>
<dbReference type="PANTHER" id="PTHR42801:SF4">
    <property type="entry name" value="AHPC_TSA FAMILY PROTEIN"/>
    <property type="match status" value="1"/>
</dbReference>
<evidence type="ECO:0000256" key="1">
    <source>
        <dbReference type="ARBA" id="ARBA00003330"/>
    </source>
</evidence>
<dbReference type="AlphaFoldDB" id="A0A9D0YPM0"/>
<comment type="catalytic activity">
    <reaction evidence="12">
        <text>a hydroperoxide + [thioredoxin]-dithiol = an alcohol + [thioredoxin]-disulfide + H2O</text>
        <dbReference type="Rhea" id="RHEA:62620"/>
        <dbReference type="Rhea" id="RHEA-COMP:10698"/>
        <dbReference type="Rhea" id="RHEA-COMP:10700"/>
        <dbReference type="ChEBI" id="CHEBI:15377"/>
        <dbReference type="ChEBI" id="CHEBI:29950"/>
        <dbReference type="ChEBI" id="CHEBI:30879"/>
        <dbReference type="ChEBI" id="CHEBI:35924"/>
        <dbReference type="ChEBI" id="CHEBI:50058"/>
        <dbReference type="EC" id="1.11.1.24"/>
    </reaction>
</comment>
<evidence type="ECO:0000259" key="14">
    <source>
        <dbReference type="PROSITE" id="PS51352"/>
    </source>
</evidence>
<evidence type="ECO:0000256" key="12">
    <source>
        <dbReference type="ARBA" id="ARBA00049091"/>
    </source>
</evidence>
<comment type="subunit">
    <text evidence="2">Monomer.</text>
</comment>
<dbReference type="InterPro" id="IPR000866">
    <property type="entry name" value="AhpC/TSA"/>
</dbReference>
<dbReference type="EMBL" id="DQVE01000054">
    <property type="protein sequence ID" value="HIP98745.1"/>
    <property type="molecule type" value="Genomic_DNA"/>
</dbReference>
<gene>
    <name evidence="15" type="ORF">EYH37_05235</name>
</gene>
<dbReference type="PIRSF" id="PIRSF000239">
    <property type="entry name" value="AHPC"/>
    <property type="match status" value="1"/>
</dbReference>
<evidence type="ECO:0000256" key="13">
    <source>
        <dbReference type="PIRSR" id="PIRSR000239-1"/>
    </source>
</evidence>
<dbReference type="Proteomes" id="UP000606463">
    <property type="component" value="Unassembled WGS sequence"/>
</dbReference>
<dbReference type="InterPro" id="IPR050924">
    <property type="entry name" value="Peroxiredoxin_BCP/PrxQ"/>
</dbReference>
<dbReference type="PROSITE" id="PS51352">
    <property type="entry name" value="THIOREDOXIN_2"/>
    <property type="match status" value="1"/>
</dbReference>
<dbReference type="SUPFAM" id="SSF52833">
    <property type="entry name" value="Thioredoxin-like"/>
    <property type="match status" value="1"/>
</dbReference>
<comment type="function">
    <text evidence="1">Thiol-specific peroxidase that catalyzes the reduction of hydrogen peroxide and organic hydroperoxides to water and alcohols, respectively. Plays a role in cell protection against oxidative stress by detoxifying peroxides and as sensor of hydrogen peroxide-mediated signaling events.</text>
</comment>
<evidence type="ECO:0000313" key="15">
    <source>
        <dbReference type="EMBL" id="HIP98745.1"/>
    </source>
</evidence>
<evidence type="ECO:0000256" key="4">
    <source>
        <dbReference type="ARBA" id="ARBA00022559"/>
    </source>
</evidence>
<keyword evidence="5" id="KW-0049">Antioxidant</keyword>
<protein>
    <recommendedName>
        <fullName evidence="3">thioredoxin-dependent peroxiredoxin</fullName>
        <ecNumber evidence="3">1.11.1.24</ecNumber>
    </recommendedName>
    <alternativeName>
        <fullName evidence="9">Thioredoxin peroxidase</fullName>
    </alternativeName>
    <alternativeName>
        <fullName evidence="11">Thioredoxin-dependent peroxiredoxin Bcp</fullName>
    </alternativeName>
</protein>
<dbReference type="EC" id="1.11.1.24" evidence="3"/>
<dbReference type="NCBIfam" id="NF006960">
    <property type="entry name" value="PRK09437.1"/>
    <property type="match status" value="1"/>
</dbReference>
<keyword evidence="7" id="KW-1015">Disulfide bond</keyword>
<dbReference type="InterPro" id="IPR036249">
    <property type="entry name" value="Thioredoxin-like_sf"/>
</dbReference>
<evidence type="ECO:0000256" key="10">
    <source>
        <dbReference type="ARBA" id="ARBA00038489"/>
    </source>
</evidence>
<keyword evidence="6 15" id="KW-0560">Oxidoreductase</keyword>
<evidence type="ECO:0000256" key="3">
    <source>
        <dbReference type="ARBA" id="ARBA00013017"/>
    </source>
</evidence>
<feature type="domain" description="Thioredoxin" evidence="14">
    <location>
        <begin position="7"/>
        <end position="160"/>
    </location>
</feature>